<comment type="caution">
    <text evidence="1">The sequence shown here is derived from an EMBL/GenBank/DDBJ whole genome shotgun (WGS) entry which is preliminary data.</text>
</comment>
<dbReference type="PANTHER" id="PTHR38834">
    <property type="entry name" value="PERIPLASMIC SUBSTRATE BINDING PROTEIN FAMILY 3"/>
    <property type="match status" value="1"/>
</dbReference>
<dbReference type="AlphaFoldDB" id="A0A6N6VY47"/>
<gene>
    <name evidence="1" type="ORF">GCL60_03965</name>
</gene>
<evidence type="ECO:0000313" key="2">
    <source>
        <dbReference type="Proteomes" id="UP000437748"/>
    </source>
</evidence>
<protein>
    <submittedName>
        <fullName evidence="1">Transporter substrate-binding domain-containing protein</fullName>
    </submittedName>
</protein>
<evidence type="ECO:0000313" key="1">
    <source>
        <dbReference type="EMBL" id="KAB8041104.1"/>
    </source>
</evidence>
<dbReference type="OrthoDB" id="8594082at2"/>
<proteinExistence type="predicted"/>
<dbReference type="EMBL" id="WFLM01000001">
    <property type="protein sequence ID" value="KAB8041104.1"/>
    <property type="molecule type" value="Genomic_DNA"/>
</dbReference>
<reference evidence="1 2" key="1">
    <citation type="submission" date="2019-10" db="EMBL/GenBank/DDBJ databases">
        <title>New species of Slilvanegrellaceae.</title>
        <authorList>
            <person name="Pitt A."/>
            <person name="Hahn M.W."/>
        </authorList>
    </citation>
    <scope>NUCLEOTIDE SEQUENCE [LARGE SCALE GENOMIC DNA]</scope>
    <source>
        <strain evidence="1 2">SP-Ram-0.45-NSY-1</strain>
    </source>
</reference>
<organism evidence="1 2">
    <name type="scientific">Silvanigrella paludirubra</name>
    <dbReference type="NCBI Taxonomy" id="2499159"/>
    <lineage>
        <taxon>Bacteria</taxon>
        <taxon>Pseudomonadati</taxon>
        <taxon>Bdellovibrionota</taxon>
        <taxon>Oligoflexia</taxon>
        <taxon>Silvanigrellales</taxon>
        <taxon>Silvanigrellaceae</taxon>
        <taxon>Silvanigrella</taxon>
    </lineage>
</organism>
<keyword evidence="2" id="KW-1185">Reference proteome</keyword>
<dbReference type="SUPFAM" id="SSF53850">
    <property type="entry name" value="Periplasmic binding protein-like II"/>
    <property type="match status" value="1"/>
</dbReference>
<dbReference type="RefSeq" id="WP_153418627.1">
    <property type="nucleotide sequence ID" value="NZ_WFLM01000001.1"/>
</dbReference>
<dbReference type="Proteomes" id="UP000437748">
    <property type="component" value="Unassembled WGS sequence"/>
</dbReference>
<dbReference type="PANTHER" id="PTHR38834:SF3">
    <property type="entry name" value="SOLUTE-BINDING PROTEIN FAMILY 3_N-TERMINAL DOMAIN-CONTAINING PROTEIN"/>
    <property type="match status" value="1"/>
</dbReference>
<accession>A0A6N6VY47</accession>
<sequence>MKNIKIKLILFYLIIPIQFHRYILAESNIDINISDNVPPQSGYNILNKLEGLIIDLSVNIFKNYSFSAFPLARALEETKNKKNSLIFISRNTSRENEYQWISPIYITPVFIYTRKGWIKKNGVNINRLSSIGVINGSSLILTLNEKKYMGEISTVTSNEQNLKKLLNERIDGWIEGSIIAEYIIKKENLNVLSFDKIGPILNNKTWIATSKKSDKEFISAVSLKINKFRTSQLYNEILNKYSAQPIDYGND</sequence>
<dbReference type="Gene3D" id="3.40.190.10">
    <property type="entry name" value="Periplasmic binding protein-like II"/>
    <property type="match status" value="2"/>
</dbReference>
<name>A0A6N6VY47_9BACT</name>